<comment type="caution">
    <text evidence="4">The sequence shown here is derived from an EMBL/GenBank/DDBJ whole genome shotgun (WGS) entry which is preliminary data.</text>
</comment>
<dbReference type="Pfam" id="PF07521">
    <property type="entry name" value="RMMBL"/>
    <property type="match status" value="1"/>
</dbReference>
<evidence type="ECO:0000256" key="1">
    <source>
        <dbReference type="ARBA" id="ARBA00022801"/>
    </source>
</evidence>
<dbReference type="AlphaFoldDB" id="A0A538SPD2"/>
<dbReference type="InterPro" id="IPR011108">
    <property type="entry name" value="RMMBL"/>
</dbReference>
<dbReference type="InterPro" id="IPR001279">
    <property type="entry name" value="Metallo-B-lactamas"/>
</dbReference>
<dbReference type="EMBL" id="VBOU01000089">
    <property type="protein sequence ID" value="TMQ53230.1"/>
    <property type="molecule type" value="Genomic_DNA"/>
</dbReference>
<dbReference type="InterPro" id="IPR050698">
    <property type="entry name" value="MBL"/>
</dbReference>
<evidence type="ECO:0000259" key="3">
    <source>
        <dbReference type="SMART" id="SM01027"/>
    </source>
</evidence>
<dbReference type="Pfam" id="PF00753">
    <property type="entry name" value="Lactamase_B"/>
    <property type="match status" value="1"/>
</dbReference>
<evidence type="ECO:0000313" key="5">
    <source>
        <dbReference type="Proteomes" id="UP000319829"/>
    </source>
</evidence>
<protein>
    <submittedName>
        <fullName evidence="4">MBL fold metallo-hydrolase</fullName>
    </submittedName>
</protein>
<dbReference type="PANTHER" id="PTHR11203:SF37">
    <property type="entry name" value="INTEGRATOR COMPLEX SUBUNIT 11"/>
    <property type="match status" value="1"/>
</dbReference>
<dbReference type="SMART" id="SM01027">
    <property type="entry name" value="Beta-Casp"/>
    <property type="match status" value="1"/>
</dbReference>
<dbReference type="InterPro" id="IPR022712">
    <property type="entry name" value="Beta_Casp"/>
</dbReference>
<dbReference type="InterPro" id="IPR036866">
    <property type="entry name" value="RibonucZ/Hydroxyglut_hydro"/>
</dbReference>
<gene>
    <name evidence="4" type="ORF">E6K74_10395</name>
</gene>
<dbReference type="SMART" id="SM00849">
    <property type="entry name" value="Lactamase_B"/>
    <property type="match status" value="1"/>
</dbReference>
<feature type="domain" description="Metallo-beta-lactamase" evidence="2">
    <location>
        <begin position="13"/>
        <end position="248"/>
    </location>
</feature>
<evidence type="ECO:0000259" key="2">
    <source>
        <dbReference type="SMART" id="SM00849"/>
    </source>
</evidence>
<dbReference type="PANTHER" id="PTHR11203">
    <property type="entry name" value="CLEAVAGE AND POLYADENYLATION SPECIFICITY FACTOR FAMILY MEMBER"/>
    <property type="match status" value="1"/>
</dbReference>
<keyword evidence="1 4" id="KW-0378">Hydrolase</keyword>
<dbReference type="Pfam" id="PF10996">
    <property type="entry name" value="Beta-Casp"/>
    <property type="match status" value="1"/>
</dbReference>
<name>A0A538SPD2_UNCEI</name>
<organism evidence="4 5">
    <name type="scientific">Eiseniibacteriota bacterium</name>
    <dbReference type="NCBI Taxonomy" id="2212470"/>
    <lineage>
        <taxon>Bacteria</taxon>
        <taxon>Candidatus Eiseniibacteriota</taxon>
    </lineage>
</organism>
<dbReference type="SUPFAM" id="SSF56281">
    <property type="entry name" value="Metallo-hydrolase/oxidoreductase"/>
    <property type="match status" value="1"/>
</dbReference>
<dbReference type="Gene3D" id="3.40.50.10890">
    <property type="match status" value="1"/>
</dbReference>
<accession>A0A538SPD2</accession>
<dbReference type="CDD" id="cd16295">
    <property type="entry name" value="TTHA0252-CPSF-like_MBL-fold"/>
    <property type="match status" value="1"/>
</dbReference>
<dbReference type="Gene3D" id="3.60.15.10">
    <property type="entry name" value="Ribonuclease Z/Hydroxyacylglutathione hydrolase-like"/>
    <property type="match status" value="1"/>
</dbReference>
<proteinExistence type="predicted"/>
<dbReference type="Proteomes" id="UP000319829">
    <property type="component" value="Unassembled WGS sequence"/>
</dbReference>
<dbReference type="GO" id="GO:0004521">
    <property type="term" value="F:RNA endonuclease activity"/>
    <property type="evidence" value="ECO:0007669"/>
    <property type="project" value="TreeGrafter"/>
</dbReference>
<reference evidence="4 5" key="1">
    <citation type="journal article" date="2019" name="Nat. Microbiol.">
        <title>Mediterranean grassland soil C-N compound turnover is dependent on rainfall and depth, and is mediated by genomically divergent microorganisms.</title>
        <authorList>
            <person name="Diamond S."/>
            <person name="Andeer P.F."/>
            <person name="Li Z."/>
            <person name="Crits-Christoph A."/>
            <person name="Burstein D."/>
            <person name="Anantharaman K."/>
            <person name="Lane K.R."/>
            <person name="Thomas B.C."/>
            <person name="Pan C."/>
            <person name="Northen T.R."/>
            <person name="Banfield J.F."/>
        </authorList>
    </citation>
    <scope>NUCLEOTIDE SEQUENCE [LARGE SCALE GENOMIC DNA]</scope>
    <source>
        <strain evidence="4">WS_4</strain>
    </source>
</reference>
<sequence>MRVTFWGAARTVTGSKHLLTGRSGALLLDCGLFQGRRAEAEARNRALPFAAASVDSMVLSHAHIDHSGSIPLLCKQGFKGSIHATAATVDLCRAMLLDAAHIQVKDAEFLNRHHRGHPQPPVEPLYTPPDVERALTQFVPHGYEEPFVPLQGVEVALHEAGHIPGAASVEIRWKENGRRGSLVFSGDLGRPNRPILRDPAPLARADYLVTEGTYGGKHHPEEASLRDSLGQVVLQALERGGRIIIPAFAVGRTQEVVYALDKLFLAGRVPEVPIYVDSPLAANVQEIVQRHPEVYDQETMTGIRRGEDPLGLRRITLVREAEDSMKLNDKPGTFITIAASGMCEGGRVLHHLKHTVEDPKNTIVIVGYQAEGTLGRRLVERREEIRIFGEIHTLRATVEVLNGFSAHADHDALVAQARSCGAPKGCAIVHADYERAQALAEGIAELKPRIPSEGDVWELG</sequence>
<feature type="domain" description="Beta-Casp" evidence="3">
    <location>
        <begin position="253"/>
        <end position="378"/>
    </location>
</feature>
<evidence type="ECO:0000313" key="4">
    <source>
        <dbReference type="EMBL" id="TMQ53230.1"/>
    </source>
</evidence>
<dbReference type="GO" id="GO:0016787">
    <property type="term" value="F:hydrolase activity"/>
    <property type="evidence" value="ECO:0007669"/>
    <property type="project" value="UniProtKB-KW"/>
</dbReference>